<dbReference type="OrthoDB" id="8731939at2"/>
<evidence type="ECO:0000313" key="2">
    <source>
        <dbReference type="EMBL" id="ANP52122.1"/>
    </source>
</evidence>
<dbReference type="EMBL" id="CP016279">
    <property type="protein sequence ID" value="ANP52122.1"/>
    <property type="molecule type" value="Genomic_DNA"/>
</dbReference>
<dbReference type="Proteomes" id="UP001519309">
    <property type="component" value="Unassembled WGS sequence"/>
</dbReference>
<dbReference type="AlphaFoldDB" id="A0A1B1B025"/>
<dbReference type="InterPro" id="IPR039564">
    <property type="entry name" value="Peptidase_C39-like"/>
</dbReference>
<keyword evidence="5" id="KW-1185">Reference proteome</keyword>
<proteinExistence type="predicted"/>
<feature type="domain" description="Peptidase C39-like" evidence="1">
    <location>
        <begin position="66"/>
        <end position="195"/>
    </location>
</feature>
<evidence type="ECO:0000259" key="1">
    <source>
        <dbReference type="Pfam" id="PF13529"/>
    </source>
</evidence>
<dbReference type="Gene3D" id="3.90.70.10">
    <property type="entry name" value="Cysteine proteinases"/>
    <property type="match status" value="1"/>
</dbReference>
<evidence type="ECO:0000313" key="5">
    <source>
        <dbReference type="Proteomes" id="UP001519309"/>
    </source>
</evidence>
<dbReference type="KEGG" id="sgs:AVL59_23425"/>
<organism evidence="2 4">
    <name type="scientific">Streptomyces griseochromogenes</name>
    <dbReference type="NCBI Taxonomy" id="68214"/>
    <lineage>
        <taxon>Bacteria</taxon>
        <taxon>Bacillati</taxon>
        <taxon>Actinomycetota</taxon>
        <taxon>Actinomycetes</taxon>
        <taxon>Kitasatosporales</taxon>
        <taxon>Streptomycetaceae</taxon>
        <taxon>Streptomyces</taxon>
    </lineage>
</organism>
<dbReference type="EMBL" id="JAGGLP010000027">
    <property type="protein sequence ID" value="MBP2055162.1"/>
    <property type="molecule type" value="Genomic_DNA"/>
</dbReference>
<dbReference type="Proteomes" id="UP000092659">
    <property type="component" value="Chromosome"/>
</dbReference>
<dbReference type="Pfam" id="PF13529">
    <property type="entry name" value="Peptidase_C39_2"/>
    <property type="match status" value="1"/>
</dbReference>
<evidence type="ECO:0000313" key="3">
    <source>
        <dbReference type="EMBL" id="MBP2055162.1"/>
    </source>
</evidence>
<gene>
    <name evidence="2" type="ORF">AVL59_23425</name>
    <name evidence="3" type="ORF">J2Z21_008175</name>
</gene>
<protein>
    <recommendedName>
        <fullName evidence="1">Peptidase C39-like domain-containing protein</fullName>
    </recommendedName>
</protein>
<reference evidence="2 4" key="1">
    <citation type="submission" date="2016-06" db="EMBL/GenBank/DDBJ databases">
        <title>Complete genome sequence of Streptomyces griseochromogenes ATCC 14511, the Blasticidin S producer.</title>
        <authorList>
            <person name="Wu L."/>
        </authorList>
    </citation>
    <scope>NUCLEOTIDE SEQUENCE [LARGE SCALE GENOMIC DNA]</scope>
    <source>
        <strain evidence="2 4">ATCC 14511</strain>
    </source>
</reference>
<accession>A0A1B1B025</accession>
<dbReference type="STRING" id="68214.AVL59_23425"/>
<name>A0A1B1B025_9ACTN</name>
<evidence type="ECO:0000313" key="4">
    <source>
        <dbReference type="Proteomes" id="UP000092659"/>
    </source>
</evidence>
<dbReference type="RefSeq" id="WP_067307699.1">
    <property type="nucleotide sequence ID" value="NZ_CP016279.1"/>
</dbReference>
<sequence length="237" mass="24515">MDQASPLEPLHELPADVVTQSVDAGVDVPYALGTLPDGRETLIIGDVDTYADFTHRQGDNSFGFQGTCGLCSCEGVLRQFGVDVTENDVVAHAVSHGLCETGGDATACGGTTLPDQARILSDYGVPAHKETADSLEDLAAHLEQGHGVIVAANAGVLWDDATYWDAGQANHAVVPIGVARDPANGEIEGFFVNDSGTGESARFVDAATMADSWLGAGGNCVVTDQVHAAVPGERTPL</sequence>
<reference evidence="3 5" key="2">
    <citation type="submission" date="2021-03" db="EMBL/GenBank/DDBJ databases">
        <title>Genomic Encyclopedia of Type Strains, Phase IV (KMG-IV): sequencing the most valuable type-strain genomes for metagenomic binning, comparative biology and taxonomic classification.</title>
        <authorList>
            <person name="Goeker M."/>
        </authorList>
    </citation>
    <scope>NUCLEOTIDE SEQUENCE [LARGE SCALE GENOMIC DNA]</scope>
    <source>
        <strain evidence="3 5">DSM 40499</strain>
    </source>
</reference>